<dbReference type="Pfam" id="PF00535">
    <property type="entry name" value="Glycos_transf_2"/>
    <property type="match status" value="1"/>
</dbReference>
<dbReference type="GO" id="GO:0006493">
    <property type="term" value="P:protein O-linked glycosylation"/>
    <property type="evidence" value="ECO:0007669"/>
    <property type="project" value="TreeGrafter"/>
</dbReference>
<dbReference type="SUPFAM" id="SSF53448">
    <property type="entry name" value="Nucleotide-diphospho-sugar transferases"/>
    <property type="match status" value="1"/>
</dbReference>
<comment type="caution">
    <text evidence="3">The sequence shown here is derived from an EMBL/GenBank/DDBJ whole genome shotgun (WGS) entry which is preliminary data.</text>
</comment>
<dbReference type="AlphaFoldDB" id="A0AAE0T4J5"/>
<dbReference type="GO" id="GO:0005794">
    <property type="term" value="C:Golgi apparatus"/>
    <property type="evidence" value="ECO:0007669"/>
    <property type="project" value="TreeGrafter"/>
</dbReference>
<dbReference type="Gene3D" id="3.90.550.10">
    <property type="entry name" value="Spore Coat Polysaccharide Biosynthesis Protein SpsA, Chain A"/>
    <property type="match status" value="1"/>
</dbReference>
<proteinExistence type="predicted"/>
<sequence>MGKPVIIYKDKLSPEERKKYDHGFIRNSFNQYASDMISLHRSLPDVRDPECKQIDNLKDLPDASIVITFHNEAWSTLLRTVYSVLDRSPTHLLKEIILVDDFSDFDHLKQPLDKCVASLPKVSLIRLKERFGLIQARTAGFDASTGQVAIFLDSHSEATEGWLEPLLDRIARNNSTVVVPDVNIISDDTLEFIIQGCNETEAGGFSWDLIFRWHVIPETERKRRNYNDCHPF</sequence>
<accession>A0AAE0T4J5</accession>
<evidence type="ECO:0000313" key="4">
    <source>
        <dbReference type="Proteomes" id="UP001195483"/>
    </source>
</evidence>
<reference evidence="3" key="3">
    <citation type="submission" date="2023-05" db="EMBL/GenBank/DDBJ databases">
        <authorList>
            <person name="Smith C.H."/>
        </authorList>
    </citation>
    <scope>NUCLEOTIDE SEQUENCE</scope>
    <source>
        <strain evidence="3">CHS0354</strain>
        <tissue evidence="3">Mantle</tissue>
    </source>
</reference>
<evidence type="ECO:0000259" key="2">
    <source>
        <dbReference type="Pfam" id="PF00535"/>
    </source>
</evidence>
<evidence type="ECO:0000256" key="1">
    <source>
        <dbReference type="ARBA" id="ARBA00023157"/>
    </source>
</evidence>
<reference evidence="3" key="1">
    <citation type="journal article" date="2021" name="Genome Biol. Evol.">
        <title>A High-Quality Reference Genome for a Parasitic Bivalve with Doubly Uniparental Inheritance (Bivalvia: Unionida).</title>
        <authorList>
            <person name="Smith C.H."/>
        </authorList>
    </citation>
    <scope>NUCLEOTIDE SEQUENCE</scope>
    <source>
        <strain evidence="3">CHS0354</strain>
    </source>
</reference>
<evidence type="ECO:0000313" key="3">
    <source>
        <dbReference type="EMBL" id="KAK3603621.1"/>
    </source>
</evidence>
<feature type="non-terminal residue" evidence="3">
    <location>
        <position position="232"/>
    </location>
</feature>
<dbReference type="InterPro" id="IPR001173">
    <property type="entry name" value="Glyco_trans_2-like"/>
</dbReference>
<reference evidence="3" key="2">
    <citation type="journal article" date="2021" name="Genome Biol. Evol.">
        <title>Developing a high-quality reference genome for a parasitic bivalve with doubly uniparental inheritance (Bivalvia: Unionida).</title>
        <authorList>
            <person name="Smith C.H."/>
        </authorList>
    </citation>
    <scope>NUCLEOTIDE SEQUENCE</scope>
    <source>
        <strain evidence="3">CHS0354</strain>
        <tissue evidence="3">Mantle</tissue>
    </source>
</reference>
<name>A0AAE0T4J5_9BIVA</name>
<keyword evidence="4" id="KW-1185">Reference proteome</keyword>
<dbReference type="EMBL" id="JAEAOA010001069">
    <property type="protein sequence ID" value="KAK3603621.1"/>
    <property type="molecule type" value="Genomic_DNA"/>
</dbReference>
<dbReference type="GO" id="GO:0004653">
    <property type="term" value="F:polypeptide N-acetylgalactosaminyltransferase activity"/>
    <property type="evidence" value="ECO:0007669"/>
    <property type="project" value="TreeGrafter"/>
</dbReference>
<dbReference type="InterPro" id="IPR029044">
    <property type="entry name" value="Nucleotide-diphossugar_trans"/>
</dbReference>
<keyword evidence="1" id="KW-1015">Disulfide bond</keyword>
<feature type="domain" description="Glycosyltransferase 2-like" evidence="2">
    <location>
        <begin position="64"/>
        <end position="196"/>
    </location>
</feature>
<dbReference type="PANTHER" id="PTHR11675:SF131">
    <property type="entry name" value="POLYPEPTIDE N-ACETYLGALACTOSAMINYLTRANSFERASE 9-RELATED"/>
    <property type="match status" value="1"/>
</dbReference>
<dbReference type="Proteomes" id="UP001195483">
    <property type="component" value="Unassembled WGS sequence"/>
</dbReference>
<organism evidence="3 4">
    <name type="scientific">Potamilus streckersoni</name>
    <dbReference type="NCBI Taxonomy" id="2493646"/>
    <lineage>
        <taxon>Eukaryota</taxon>
        <taxon>Metazoa</taxon>
        <taxon>Spiralia</taxon>
        <taxon>Lophotrochozoa</taxon>
        <taxon>Mollusca</taxon>
        <taxon>Bivalvia</taxon>
        <taxon>Autobranchia</taxon>
        <taxon>Heteroconchia</taxon>
        <taxon>Palaeoheterodonta</taxon>
        <taxon>Unionida</taxon>
        <taxon>Unionoidea</taxon>
        <taxon>Unionidae</taxon>
        <taxon>Ambleminae</taxon>
        <taxon>Lampsilini</taxon>
        <taxon>Potamilus</taxon>
    </lineage>
</organism>
<gene>
    <name evidence="3" type="ORF">CHS0354_017339</name>
</gene>
<dbReference type="PANTHER" id="PTHR11675">
    <property type="entry name" value="N-ACETYLGALACTOSAMINYLTRANSFERASE"/>
    <property type="match status" value="1"/>
</dbReference>
<protein>
    <recommendedName>
        <fullName evidence="2">Glycosyltransferase 2-like domain-containing protein</fullName>
    </recommendedName>
</protein>